<evidence type="ECO:0000313" key="1">
    <source>
        <dbReference type="EMBL" id="AUW95262.1"/>
    </source>
</evidence>
<reference evidence="1 2" key="1">
    <citation type="journal article" date="2019" name="Sci. Rep.">
        <title>Sulfobacillus thermotolerans: new insights into resistance and metabolic capacities of acidophilic chemolithotrophs.</title>
        <authorList>
            <person name="Panyushkina A.E."/>
            <person name="Babenko V.V."/>
            <person name="Nikitina A.S."/>
            <person name="Selezneva O.V."/>
            <person name="Tsaplina I.A."/>
            <person name="Letarova M.A."/>
            <person name="Kostryukova E.S."/>
            <person name="Letarov A.V."/>
        </authorList>
    </citation>
    <scope>NUCLEOTIDE SEQUENCE [LARGE SCALE GENOMIC DNA]</scope>
    <source>
        <strain evidence="1 2">Kr1</strain>
    </source>
</reference>
<accession>A0ABN5H3I8</accession>
<evidence type="ECO:0000313" key="2">
    <source>
        <dbReference type="Proteomes" id="UP000325292"/>
    </source>
</evidence>
<organism evidence="1 2">
    <name type="scientific">Sulfobacillus thermotolerans</name>
    <dbReference type="NCBI Taxonomy" id="338644"/>
    <lineage>
        <taxon>Bacteria</taxon>
        <taxon>Bacillati</taxon>
        <taxon>Bacillota</taxon>
        <taxon>Clostridia</taxon>
        <taxon>Eubacteriales</taxon>
        <taxon>Clostridiales Family XVII. Incertae Sedis</taxon>
        <taxon>Sulfobacillus</taxon>
    </lineage>
</organism>
<protein>
    <submittedName>
        <fullName evidence="1">Uncharacterized protein</fullName>
    </submittedName>
</protein>
<sequence>MPKFFWLNSSMIIDIGVIMMSKMSAVGYPQEEPNGVRIQFSANIPFEPLQMMVENCTTGACGCACAADVESITVEKTAQGPQIHVKGSRVSVTSITHAMEECEAPDAIVRPNNPLDGSTDDTR</sequence>
<dbReference type="EMBL" id="CP019454">
    <property type="protein sequence ID" value="AUW95262.1"/>
    <property type="molecule type" value="Genomic_DNA"/>
</dbReference>
<gene>
    <name evidence="1" type="ORF">BXT84_15935</name>
</gene>
<keyword evidence="2" id="KW-1185">Reference proteome</keyword>
<dbReference type="Proteomes" id="UP000325292">
    <property type="component" value="Chromosome"/>
</dbReference>
<proteinExistence type="predicted"/>
<name>A0ABN5H3I8_9FIRM</name>